<sequence length="163" mass="17810">MGPSGRLLIRCSGGDINPPRLRPALDRTEYARRWCGGGSGYGFLGPSGSNSGLSRCHQRFQRFQRTYKREIVTAGGVVGFAMALVQYLLLMSVPFQGTAFPLSPPFVRGERKHSATTKSALLQGNADAPRNININRPRTSTCSVSRPSLSRASPRRSWAVSKE</sequence>
<reference evidence="3 4" key="1">
    <citation type="journal article" date="2018" name="New Phytol.">
        <title>Comparative genomics and transcriptomics depict ericoid mycorrhizal fungi as versatile saprotrophs and plant mutualists.</title>
        <authorList>
            <person name="Martino E."/>
            <person name="Morin E."/>
            <person name="Grelet G.A."/>
            <person name="Kuo A."/>
            <person name="Kohler A."/>
            <person name="Daghino S."/>
            <person name="Barry K.W."/>
            <person name="Cichocki N."/>
            <person name="Clum A."/>
            <person name="Dockter R.B."/>
            <person name="Hainaut M."/>
            <person name="Kuo R.C."/>
            <person name="LaButti K."/>
            <person name="Lindahl B.D."/>
            <person name="Lindquist E.A."/>
            <person name="Lipzen A."/>
            <person name="Khouja H.R."/>
            <person name="Magnuson J."/>
            <person name="Murat C."/>
            <person name="Ohm R.A."/>
            <person name="Singer S.W."/>
            <person name="Spatafora J.W."/>
            <person name="Wang M."/>
            <person name="Veneault-Fourrey C."/>
            <person name="Henrissat B."/>
            <person name="Grigoriev I.V."/>
            <person name="Martin F.M."/>
            <person name="Perotto S."/>
        </authorList>
    </citation>
    <scope>NUCLEOTIDE SEQUENCE [LARGE SCALE GENOMIC DNA]</scope>
    <source>
        <strain evidence="3 4">ATCC 22711</strain>
    </source>
</reference>
<gene>
    <name evidence="3" type="ORF">M430DRAFT_267389</name>
</gene>
<evidence type="ECO:0000256" key="2">
    <source>
        <dbReference type="SAM" id="Phobius"/>
    </source>
</evidence>
<keyword evidence="2" id="KW-0812">Transmembrane</keyword>
<dbReference type="InParanoid" id="A0A2T3AX83"/>
<keyword evidence="2" id="KW-1133">Transmembrane helix</keyword>
<protein>
    <submittedName>
        <fullName evidence="3">Uncharacterized protein</fullName>
    </submittedName>
</protein>
<feature type="compositionally biased region" description="Polar residues" evidence="1">
    <location>
        <begin position="132"/>
        <end position="142"/>
    </location>
</feature>
<dbReference type="EMBL" id="KZ679014">
    <property type="protein sequence ID" value="PSS13286.1"/>
    <property type="molecule type" value="Genomic_DNA"/>
</dbReference>
<dbReference type="Proteomes" id="UP000241818">
    <property type="component" value="Unassembled WGS sequence"/>
</dbReference>
<name>A0A2T3AX83_AMORE</name>
<evidence type="ECO:0000313" key="4">
    <source>
        <dbReference type="Proteomes" id="UP000241818"/>
    </source>
</evidence>
<dbReference type="AlphaFoldDB" id="A0A2T3AX83"/>
<organism evidence="3 4">
    <name type="scientific">Amorphotheca resinae ATCC 22711</name>
    <dbReference type="NCBI Taxonomy" id="857342"/>
    <lineage>
        <taxon>Eukaryota</taxon>
        <taxon>Fungi</taxon>
        <taxon>Dikarya</taxon>
        <taxon>Ascomycota</taxon>
        <taxon>Pezizomycotina</taxon>
        <taxon>Leotiomycetes</taxon>
        <taxon>Helotiales</taxon>
        <taxon>Amorphothecaceae</taxon>
        <taxon>Amorphotheca</taxon>
    </lineage>
</organism>
<evidence type="ECO:0000256" key="1">
    <source>
        <dbReference type="SAM" id="MobiDB-lite"/>
    </source>
</evidence>
<feature type="region of interest" description="Disordered" evidence="1">
    <location>
        <begin position="124"/>
        <end position="163"/>
    </location>
</feature>
<keyword evidence="4" id="KW-1185">Reference proteome</keyword>
<accession>A0A2T3AX83</accession>
<feature type="transmembrane region" description="Helical" evidence="2">
    <location>
        <begin position="71"/>
        <end position="90"/>
    </location>
</feature>
<feature type="compositionally biased region" description="Low complexity" evidence="1">
    <location>
        <begin position="143"/>
        <end position="157"/>
    </location>
</feature>
<dbReference type="GeneID" id="36573521"/>
<proteinExistence type="predicted"/>
<keyword evidence="2" id="KW-0472">Membrane</keyword>
<evidence type="ECO:0000313" key="3">
    <source>
        <dbReference type="EMBL" id="PSS13286.1"/>
    </source>
</evidence>
<dbReference type="RefSeq" id="XP_024719277.1">
    <property type="nucleotide sequence ID" value="XM_024865440.1"/>
</dbReference>